<evidence type="ECO:0000256" key="3">
    <source>
        <dbReference type="ARBA" id="ARBA00023121"/>
    </source>
</evidence>
<accession>A0AA88D5Z3</accession>
<keyword evidence="3" id="KW-0446">Lipid-binding</keyword>
<dbReference type="EMBL" id="BTGU01000015">
    <property type="protein sequence ID" value="GMN42927.1"/>
    <property type="molecule type" value="Genomic_DNA"/>
</dbReference>
<proteinExistence type="predicted"/>
<dbReference type="Pfam" id="PF14368">
    <property type="entry name" value="LTP_2"/>
    <property type="match status" value="1"/>
</dbReference>
<feature type="region of interest" description="Disordered" evidence="4">
    <location>
        <begin position="43"/>
        <end position="77"/>
    </location>
</feature>
<evidence type="ECO:0000256" key="2">
    <source>
        <dbReference type="ARBA" id="ARBA00022448"/>
    </source>
</evidence>
<comment type="function">
    <text evidence="1">Plant non-specific lipid-transfer proteins transfer phospholipids as well as galactolipids across membranes. May play a role in wax or cutin deposition in the cell walls of expanding epidermal cells and certain secretory tissues.</text>
</comment>
<keyword evidence="7" id="KW-1185">Reference proteome</keyword>
<dbReference type="Gramene" id="FCD_00025198-RA">
    <property type="protein sequence ID" value="FCD_00025198-RA:cds"/>
    <property type="gene ID" value="FCD_00025198"/>
</dbReference>
<reference evidence="6" key="1">
    <citation type="submission" date="2023-07" db="EMBL/GenBank/DDBJ databases">
        <title>draft genome sequence of fig (Ficus carica).</title>
        <authorList>
            <person name="Takahashi T."/>
            <person name="Nishimura K."/>
        </authorList>
    </citation>
    <scope>NUCLEOTIDE SEQUENCE</scope>
</reference>
<name>A0AA88D5Z3_FICCA</name>
<organism evidence="6 7">
    <name type="scientific">Ficus carica</name>
    <name type="common">Common fig</name>
    <dbReference type="NCBI Taxonomy" id="3494"/>
    <lineage>
        <taxon>Eukaryota</taxon>
        <taxon>Viridiplantae</taxon>
        <taxon>Streptophyta</taxon>
        <taxon>Embryophyta</taxon>
        <taxon>Tracheophyta</taxon>
        <taxon>Spermatophyta</taxon>
        <taxon>Magnoliopsida</taxon>
        <taxon>eudicotyledons</taxon>
        <taxon>Gunneridae</taxon>
        <taxon>Pentapetalae</taxon>
        <taxon>rosids</taxon>
        <taxon>fabids</taxon>
        <taxon>Rosales</taxon>
        <taxon>Moraceae</taxon>
        <taxon>Ficeae</taxon>
        <taxon>Ficus</taxon>
    </lineage>
</organism>
<sequence length="77" mass="8218">MIILLSSSAVLVAPCPAPAPDVDSCASTIQPLMPCLDYVRTKEDKPSQSCATARRSRASRRRPRKPGRPPASALSGR</sequence>
<dbReference type="InterPro" id="IPR016140">
    <property type="entry name" value="Bifunc_inhib/LTP/seed_store"/>
</dbReference>
<comment type="caution">
    <text evidence="6">The sequence shown here is derived from an EMBL/GenBank/DDBJ whole genome shotgun (WGS) entry which is preliminary data.</text>
</comment>
<evidence type="ECO:0000313" key="7">
    <source>
        <dbReference type="Proteomes" id="UP001187192"/>
    </source>
</evidence>
<dbReference type="AlphaFoldDB" id="A0AA88D5Z3"/>
<evidence type="ECO:0000256" key="4">
    <source>
        <dbReference type="SAM" id="MobiDB-lite"/>
    </source>
</evidence>
<feature type="compositionally biased region" description="Basic residues" evidence="4">
    <location>
        <begin position="54"/>
        <end position="67"/>
    </location>
</feature>
<evidence type="ECO:0000313" key="6">
    <source>
        <dbReference type="EMBL" id="GMN42927.1"/>
    </source>
</evidence>
<dbReference type="InterPro" id="IPR036312">
    <property type="entry name" value="Bifun_inhib/LTP/seed_sf"/>
</dbReference>
<evidence type="ECO:0000259" key="5">
    <source>
        <dbReference type="Pfam" id="PF14368"/>
    </source>
</evidence>
<evidence type="ECO:0000256" key="1">
    <source>
        <dbReference type="ARBA" id="ARBA00003211"/>
    </source>
</evidence>
<feature type="domain" description="Bifunctional inhibitor/plant lipid transfer protein/seed storage helical" evidence="5">
    <location>
        <begin position="7"/>
        <end position="56"/>
    </location>
</feature>
<dbReference type="SUPFAM" id="SSF47699">
    <property type="entry name" value="Bifunctional inhibitor/lipid-transfer protein/seed storage 2S albumin"/>
    <property type="match status" value="1"/>
</dbReference>
<keyword evidence="2" id="KW-0813">Transport</keyword>
<dbReference type="Proteomes" id="UP001187192">
    <property type="component" value="Unassembled WGS sequence"/>
</dbReference>
<protein>
    <recommendedName>
        <fullName evidence="5">Bifunctional inhibitor/plant lipid transfer protein/seed storage helical domain-containing protein</fullName>
    </recommendedName>
</protein>
<gene>
    <name evidence="6" type="ORF">TIFTF001_012136</name>
</gene>
<dbReference type="GO" id="GO:0008289">
    <property type="term" value="F:lipid binding"/>
    <property type="evidence" value="ECO:0007669"/>
    <property type="project" value="UniProtKB-KW"/>
</dbReference>